<gene>
    <name evidence="2" type="ORF">M0L20_04100</name>
</gene>
<dbReference type="PANTHER" id="PTHR30619:SF1">
    <property type="entry name" value="RECOMBINATION PROTEIN 2"/>
    <property type="match status" value="1"/>
</dbReference>
<name>A0ABT0HG79_9BACT</name>
<accession>A0ABT0HG79</accession>
<keyword evidence="3" id="KW-1185">Reference proteome</keyword>
<keyword evidence="1" id="KW-0732">Signal</keyword>
<dbReference type="Gene3D" id="3.60.15.10">
    <property type="entry name" value="Ribonuclease Z/Hydroxyacylglutathione hydrolase-like"/>
    <property type="match status" value="1"/>
</dbReference>
<evidence type="ECO:0008006" key="4">
    <source>
        <dbReference type="Google" id="ProtNLM"/>
    </source>
</evidence>
<dbReference type="PANTHER" id="PTHR30619">
    <property type="entry name" value="DNA INTERNALIZATION/COMPETENCE PROTEIN COMEC/REC2"/>
    <property type="match status" value="1"/>
</dbReference>
<proteinExistence type="predicted"/>
<reference evidence="2 3" key="1">
    <citation type="submission" date="2022-04" db="EMBL/GenBank/DDBJ databases">
        <title>Spirosoma sp. strain RP8 genome sequencing and assembly.</title>
        <authorList>
            <person name="Jung Y."/>
        </authorList>
    </citation>
    <scope>NUCLEOTIDE SEQUENCE [LARGE SCALE GENOMIC DNA]</scope>
    <source>
        <strain evidence="2 3">RP8</strain>
    </source>
</reference>
<protein>
    <recommendedName>
        <fullName evidence="4">MBL fold metallo-hydrolase</fullName>
    </recommendedName>
</protein>
<dbReference type="InterPro" id="IPR036866">
    <property type="entry name" value="RibonucZ/Hydroxyglut_hydro"/>
</dbReference>
<dbReference type="EMBL" id="JALPRF010000001">
    <property type="protein sequence ID" value="MCK8491020.1"/>
    <property type="molecule type" value="Genomic_DNA"/>
</dbReference>
<dbReference type="RefSeq" id="WP_248475842.1">
    <property type="nucleotide sequence ID" value="NZ_JALPRF010000001.1"/>
</dbReference>
<evidence type="ECO:0000313" key="2">
    <source>
        <dbReference type="EMBL" id="MCK8491020.1"/>
    </source>
</evidence>
<organism evidence="2 3">
    <name type="scientific">Spirosoma liriopis</name>
    <dbReference type="NCBI Taxonomy" id="2937440"/>
    <lineage>
        <taxon>Bacteria</taxon>
        <taxon>Pseudomonadati</taxon>
        <taxon>Bacteroidota</taxon>
        <taxon>Cytophagia</taxon>
        <taxon>Cytophagales</taxon>
        <taxon>Cytophagaceae</taxon>
        <taxon>Spirosoma</taxon>
    </lineage>
</organism>
<evidence type="ECO:0000313" key="3">
    <source>
        <dbReference type="Proteomes" id="UP001202180"/>
    </source>
</evidence>
<comment type="caution">
    <text evidence="2">The sequence shown here is derived from an EMBL/GenBank/DDBJ whole genome shotgun (WGS) entry which is preliminary data.</text>
</comment>
<dbReference type="SUPFAM" id="SSF56281">
    <property type="entry name" value="Metallo-hydrolase/oxidoreductase"/>
    <property type="match status" value="1"/>
</dbReference>
<dbReference type="Proteomes" id="UP001202180">
    <property type="component" value="Unassembled WGS sequence"/>
</dbReference>
<evidence type="ECO:0000256" key="1">
    <source>
        <dbReference type="SAM" id="SignalP"/>
    </source>
</evidence>
<sequence length="418" mass="47041">MLGYRLLIILLASWPFCTATAQQIGQSLPVWRQGYLDIHHINTGRGNATFAILPDGTTLLIDAGSVNPIDWRTNKPRNLPIKPNGDRHAGEWIARYIRNVLRPRHNPAIDYAVITHFHDDHMGSPAHRASKSAEGYILTGITEVAEFVPIRTMLDRGWPDYDYPRSLASDSMVINYRQFLRAQVKKKGLTVERFKPGRNDQITLLKKPKRYWKLFEIRNVAANGKIWSGKDTITRELFPDLKTIAPAQYPNENMCSLALTVRYGDFKYFAGGDLTGVLQFGEPQWHDVETPVAQVVDSIDVQVLDHHGYADSENGTLLARLKPRVLVIPAWAASHPGRDVLERLYSKQTYAGPRDVFVTNLLDKTKVALGNLADRLTSTSGHVCVRVDPGGKAYRVFILDDRDESLRIKAVHGPYAAK</sequence>
<feature type="signal peptide" evidence="1">
    <location>
        <begin position="1"/>
        <end position="21"/>
    </location>
</feature>
<feature type="chain" id="PRO_5046152919" description="MBL fold metallo-hydrolase" evidence="1">
    <location>
        <begin position="22"/>
        <end position="418"/>
    </location>
</feature>
<dbReference type="InterPro" id="IPR052159">
    <property type="entry name" value="Competence_DNA_uptake"/>
</dbReference>